<evidence type="ECO:0000256" key="3">
    <source>
        <dbReference type="SAM" id="SignalP"/>
    </source>
</evidence>
<dbReference type="PANTHER" id="PTHR10098:SF108">
    <property type="entry name" value="TETRATRICOPEPTIDE REPEAT PROTEIN 28"/>
    <property type="match status" value="1"/>
</dbReference>
<dbReference type="InterPro" id="IPR011990">
    <property type="entry name" value="TPR-like_helical_dom_sf"/>
</dbReference>
<feature type="signal peptide" evidence="3">
    <location>
        <begin position="1"/>
        <end position="25"/>
    </location>
</feature>
<keyword evidence="6" id="KW-1185">Reference proteome</keyword>
<dbReference type="OrthoDB" id="9771112at2"/>
<dbReference type="Proteomes" id="UP000198393">
    <property type="component" value="Unassembled WGS sequence"/>
</dbReference>
<dbReference type="AlphaFoldDB" id="A0A239J556"/>
<dbReference type="Pfam" id="PF12770">
    <property type="entry name" value="CHAT"/>
    <property type="match status" value="1"/>
</dbReference>
<keyword evidence="1" id="KW-0802">TPR repeat</keyword>
<gene>
    <name evidence="5" type="ORF">SAMN05421640_1944</name>
</gene>
<keyword evidence="2" id="KW-0175">Coiled coil</keyword>
<dbReference type="PANTHER" id="PTHR10098">
    <property type="entry name" value="RAPSYN-RELATED"/>
    <property type="match status" value="1"/>
</dbReference>
<dbReference type="InterPro" id="IPR024983">
    <property type="entry name" value="CHAT_dom"/>
</dbReference>
<feature type="repeat" description="TPR" evidence="1">
    <location>
        <begin position="442"/>
        <end position="475"/>
    </location>
</feature>
<evidence type="ECO:0000256" key="1">
    <source>
        <dbReference type="PROSITE-ProRule" id="PRU00339"/>
    </source>
</evidence>
<keyword evidence="3" id="KW-0732">Signal</keyword>
<accession>A0A239J556</accession>
<dbReference type="InterPro" id="IPR019734">
    <property type="entry name" value="TPR_rpt"/>
</dbReference>
<organism evidence="5 6">
    <name type="scientific">Ekhidna lutea</name>
    <dbReference type="NCBI Taxonomy" id="447679"/>
    <lineage>
        <taxon>Bacteria</taxon>
        <taxon>Pseudomonadati</taxon>
        <taxon>Bacteroidota</taxon>
        <taxon>Cytophagia</taxon>
        <taxon>Cytophagales</taxon>
        <taxon>Reichenbachiellaceae</taxon>
        <taxon>Ekhidna</taxon>
    </lineage>
</organism>
<evidence type="ECO:0000256" key="2">
    <source>
        <dbReference type="SAM" id="Coils"/>
    </source>
</evidence>
<dbReference type="SMART" id="SM00028">
    <property type="entry name" value="TPR"/>
    <property type="match status" value="6"/>
</dbReference>
<feature type="chain" id="PRO_5012669859" evidence="3">
    <location>
        <begin position="26"/>
        <end position="1159"/>
    </location>
</feature>
<dbReference type="RefSeq" id="WP_089356663.1">
    <property type="nucleotide sequence ID" value="NZ_FZPD01000003.1"/>
</dbReference>
<protein>
    <submittedName>
        <fullName evidence="5">Tetratricopeptide repeat-containing protein</fullName>
    </submittedName>
</protein>
<evidence type="ECO:0000313" key="5">
    <source>
        <dbReference type="EMBL" id="SNS99784.1"/>
    </source>
</evidence>
<evidence type="ECO:0000313" key="6">
    <source>
        <dbReference type="Proteomes" id="UP000198393"/>
    </source>
</evidence>
<feature type="coiled-coil region" evidence="2">
    <location>
        <begin position="746"/>
        <end position="773"/>
    </location>
</feature>
<dbReference type="Pfam" id="PF13424">
    <property type="entry name" value="TPR_12"/>
    <property type="match status" value="3"/>
</dbReference>
<name>A0A239J556_EKHLU</name>
<proteinExistence type="predicted"/>
<dbReference type="PROSITE" id="PS50005">
    <property type="entry name" value="TPR"/>
    <property type="match status" value="1"/>
</dbReference>
<dbReference type="SUPFAM" id="SSF48452">
    <property type="entry name" value="TPR-like"/>
    <property type="match status" value="3"/>
</dbReference>
<evidence type="ECO:0000259" key="4">
    <source>
        <dbReference type="Pfam" id="PF12770"/>
    </source>
</evidence>
<sequence length="1159" mass="130554">MKGKSKVKLFFSTLFLNLCITYANAQQQVDFDREVDRIESLIQQGAFEEANSVLIDLQLSLENTSLIAQDTVRLYFSSKFAFIANQLGDCENTISKSKEDLNLRTEIYGAADPLTLSSSRNLGIYYLNCDSAEMAKQQLQITVDIHRDSIGQPDELYARSLDDLAYVRGKLGDIDGAIKNYNELLGLLGDSKSSFYLHVAENYSALLMSSERYEEAAAFYEDLKGYMTPKSEYPFFLKDFYNVFVHQKNYVKALETATELLTWCDSNKSACSETGFDLKEFVLNSARLSVLLFRYEDASKYYTRAEDLYSDSPKYISVLLEQSDLYNATGEKYKQLNTLSKSLITHRSRSMTDSASYTKTVLELGKIHTEMGRFERADEVFSEYIDDLEANPGTNAEKLAVAYQSLGNQRYLLQNFKDADKYLSKAQNILVKEGLTSSSEYASVLNSLGALYEALANYRKAEKNYRKALHISYEEESGLRVALATNLANILTRTQPKNDSILVLLNQAINWQETSSGKDHPGYANLLSNRAVYYQKNESYKLALADFEQAIKIFKYTVPEDHPQYLSAMSSIGLLYNLMDRMDEALESMLIAKSLYLKYYSEAHPGYIRTVNNLANLYTKTEQYDLAEPLLLSLAQSQVKEINESFTYLSESEKKTFVEEKQKLLNNFKGYVVARSTIEEGSIKPNVIEDWYNLELSTKGMLLNSTKKVREQIFNSGDKELIDLFSEWTVARKQIADLQSLKSDLKQKSKTRLDSLLQKTNDLEKELSRRSAEFDGSFGDKSPTYDQITAKLKSGEATVEIIRTEINEEGIYTALIGTANQSHPKLIVLGKGKDFESNGFTVYKNAIKFKVDDPKSFDLYWRDIHEYLLGNGITKIFYAPDGIYHKISLNTLYDPASKNYLIDELEVFQLSSTKDFLNLNVGGEQFEGVDKALLVGRPSYKLAGNDVASIGTTRSFAMLSDVSDLPGTEEEIKEIQSLIDKSDVECQVLLKDDAKESVVKSQLNRGLVHIATHGFFMEDDAGAGSDPMLSSGLLLAGVSDFNENESGEDGILTAYEIMNLGLNDLQMVVLSACETGLGEISSGEGIYGLQRAFFVGGAQSVVMSLWKVDDEATKDLMTIFYKDYLKNGNKREAFLNAQKKIKKKYKNPIYWGAFVMLGG</sequence>
<feature type="domain" description="CHAT" evidence="4">
    <location>
        <begin position="865"/>
        <end position="1158"/>
    </location>
</feature>
<dbReference type="Gene3D" id="1.25.40.10">
    <property type="entry name" value="Tetratricopeptide repeat domain"/>
    <property type="match status" value="4"/>
</dbReference>
<reference evidence="5 6" key="1">
    <citation type="submission" date="2017-06" db="EMBL/GenBank/DDBJ databases">
        <authorList>
            <person name="Kim H.J."/>
            <person name="Triplett B.A."/>
        </authorList>
    </citation>
    <scope>NUCLEOTIDE SEQUENCE [LARGE SCALE GENOMIC DNA]</scope>
    <source>
        <strain evidence="5 6">DSM 19307</strain>
    </source>
</reference>
<dbReference type="EMBL" id="FZPD01000003">
    <property type="protein sequence ID" value="SNS99784.1"/>
    <property type="molecule type" value="Genomic_DNA"/>
</dbReference>